<evidence type="ECO:0000313" key="1">
    <source>
        <dbReference type="EMBL" id="DAF96857.1"/>
    </source>
</evidence>
<dbReference type="EMBL" id="BK016121">
    <property type="protein sequence ID" value="DAF96857.1"/>
    <property type="molecule type" value="Genomic_DNA"/>
</dbReference>
<sequence length="102" mass="11565">MYLKCNMENFNNIILPAEAILVKEQKVELKEEITTNGIIVNIGVNRDVLYKVVAKGSEVTTVNVGDILKIKDTFAEDIKIGKEDFKFFSHGDSSYYYIQIDA</sequence>
<organism evidence="1">
    <name type="scientific">Podoviridae sp. ctQyH19</name>
    <dbReference type="NCBI Taxonomy" id="2825249"/>
    <lineage>
        <taxon>Viruses</taxon>
        <taxon>Duplodnaviria</taxon>
        <taxon>Heunggongvirae</taxon>
        <taxon>Uroviricota</taxon>
        <taxon>Caudoviricetes</taxon>
    </lineage>
</organism>
<reference evidence="1" key="1">
    <citation type="journal article" date="2021" name="Proc. Natl. Acad. Sci. U.S.A.">
        <title>A Catalog of Tens of Thousands of Viruses from Human Metagenomes Reveals Hidden Associations with Chronic Diseases.</title>
        <authorList>
            <person name="Tisza M.J."/>
            <person name="Buck C.B."/>
        </authorList>
    </citation>
    <scope>NUCLEOTIDE SEQUENCE</scope>
    <source>
        <strain evidence="1">CtQyH19</strain>
    </source>
</reference>
<accession>A0A8S5UQT1</accession>
<protein>
    <submittedName>
        <fullName evidence="1">10 kDa chaperonin</fullName>
    </submittedName>
</protein>
<proteinExistence type="predicted"/>
<name>A0A8S5UQT1_9CAUD</name>